<sequence>MSPFSFIIFLDGGSFQAKNTITGAIEFKNLSASVVFNSVITAMYALGGGIACIRNGLYPIADKPIILKHFTGLVGEDPEKTILRSHLTTDTVFRYWQGPSSTPLEDFTLSNLKIELNNCNGNGTGRSESAWISSGTKNCRISNIWLKSFSEPATPTIGFFLDTAQNTNNNQSLIIQNCRFEGPLMGQDMLGCGNLVDCDFSHNEFRNLTAQAIGVGASTNSIIQSNRFLNVGNGVGYESLCENNLISDNILWNTYGIKLSGGWEQNSIHISRNNKCVNNHFSYGVGGIEAAISIDDEISGNKFYRTERNGIQGSFLRTVLDNNIFTDTNYGNHSDRLLGYYTFQGTGGIIAYNSNTILIPKNEWNSFVNNTFYKSGTKFPVGCVQEQGNTNGIAIDTKYLNSFVNLNKGNIGVDLVRNFGTTARIV</sequence>
<dbReference type="Gene3D" id="2.160.20.10">
    <property type="entry name" value="Single-stranded right-handed beta-helix, Pectin lyase-like"/>
    <property type="match status" value="1"/>
</dbReference>
<dbReference type="EMBL" id="CP012850">
    <property type="protein sequence ID" value="ALI37635.1"/>
    <property type="molecule type" value="Genomic_DNA"/>
</dbReference>
<dbReference type="InterPro" id="IPR012334">
    <property type="entry name" value="Pectin_lyas_fold"/>
</dbReference>
<dbReference type="SUPFAM" id="SSF51126">
    <property type="entry name" value="Pectin lyase-like"/>
    <property type="match status" value="1"/>
</dbReference>
<dbReference type="AlphaFoldDB" id="A0A654M2H7"/>
<evidence type="ECO:0000313" key="2">
    <source>
        <dbReference type="Proteomes" id="UP000058925"/>
    </source>
</evidence>
<proteinExistence type="predicted"/>
<evidence type="ECO:0000313" key="1">
    <source>
        <dbReference type="EMBL" id="ALI37635.1"/>
    </source>
</evidence>
<protein>
    <submittedName>
        <fullName evidence="1">Uncharacterized protein</fullName>
    </submittedName>
</protein>
<name>A0A654M2H7_9ARCH</name>
<accession>A0A654M2H7</accession>
<organism evidence="1 2">
    <name type="scientific">Candidatus Nitrosocosmicus oleophilus</name>
    <dbReference type="NCBI Taxonomy" id="1353260"/>
    <lineage>
        <taxon>Archaea</taxon>
        <taxon>Nitrososphaerota</taxon>
        <taxon>Nitrososphaeria</taxon>
        <taxon>Nitrososphaerales</taxon>
        <taxon>Nitrososphaeraceae</taxon>
        <taxon>Candidatus Nitrosocosmicus</taxon>
    </lineage>
</organism>
<keyword evidence="2" id="KW-1185">Reference proteome</keyword>
<dbReference type="Proteomes" id="UP000058925">
    <property type="component" value="Chromosome"/>
</dbReference>
<reference evidence="2" key="1">
    <citation type="submission" date="2015-10" db="EMBL/GenBank/DDBJ databases">
        <title>Niche specialization of a soil ammonia-oxidizing archaeon, Candidatus Nitrosocosmicus oleophilus.</title>
        <authorList>
            <person name="Jung M.-Y."/>
            <person name="Rhee S.-K."/>
        </authorList>
    </citation>
    <scope>NUCLEOTIDE SEQUENCE [LARGE SCALE GENOMIC DNA]</scope>
    <source>
        <strain evidence="2">MY3</strain>
    </source>
</reference>
<dbReference type="InterPro" id="IPR011050">
    <property type="entry name" value="Pectin_lyase_fold/virulence"/>
</dbReference>
<dbReference type="KEGG" id="taa:NMY3_03453"/>
<gene>
    <name evidence="1" type="ORF">NMY3_03453</name>
</gene>